<dbReference type="RefSeq" id="WP_081835929.1">
    <property type="nucleotide sequence ID" value="NZ_CP038017.1"/>
</dbReference>
<gene>
    <name evidence="1" type="ORF">E3E15_07050</name>
</gene>
<protein>
    <submittedName>
        <fullName evidence="1">Cytochrome bd oxidase small subunit, CydX/CbdX family</fullName>
    </submittedName>
</protein>
<keyword evidence="2" id="KW-1185">Reference proteome</keyword>
<dbReference type="Proteomes" id="UP000503320">
    <property type="component" value="Chromosome"/>
</dbReference>
<dbReference type="EMBL" id="CP038017">
    <property type="protein sequence ID" value="QIV95113.1"/>
    <property type="molecule type" value="Genomic_DNA"/>
</dbReference>
<evidence type="ECO:0000313" key="1">
    <source>
        <dbReference type="EMBL" id="QIV95113.1"/>
    </source>
</evidence>
<accession>A0A6M3HV03</accession>
<name>A0A6M3HV03_9GAMM</name>
<dbReference type="AlphaFoldDB" id="A0A6M3HV03"/>
<evidence type="ECO:0000313" key="2">
    <source>
        <dbReference type="Proteomes" id="UP000503320"/>
    </source>
</evidence>
<proteinExistence type="predicted"/>
<sequence>MYYLAWIISAFLATSAGCYVASKIDKKREIEK</sequence>
<dbReference type="KEGG" id="afri:E3E15_07050"/>
<organism evidence="1 2">
    <name type="scientific">Allofrancisella frigidaquae</name>
    <dbReference type="NCBI Taxonomy" id="1085644"/>
    <lineage>
        <taxon>Bacteria</taxon>
        <taxon>Pseudomonadati</taxon>
        <taxon>Pseudomonadota</taxon>
        <taxon>Gammaproteobacteria</taxon>
        <taxon>Thiotrichales</taxon>
        <taxon>Francisellaceae</taxon>
        <taxon>Allofrancisella</taxon>
    </lineage>
</organism>
<reference evidence="1 2" key="1">
    <citation type="submission" date="2019-03" db="EMBL/GenBank/DDBJ databases">
        <title>Complete Genome Sequence of Allofrancisella frigidaquae Strain SYSU 10HL1970 Isolated from Water-Cooling Systems in China.</title>
        <authorList>
            <person name="Ohrman C."/>
            <person name="Uneklint I."/>
            <person name="Sjodin A."/>
        </authorList>
    </citation>
    <scope>NUCLEOTIDE SEQUENCE [LARGE SCALE GENOMIC DNA]</scope>
    <source>
        <strain evidence="1 2">SYSU 10HL1970</strain>
    </source>
</reference>